<dbReference type="AlphaFoldDB" id="A0A6G9AUA2"/>
<sequence>MKTYSILATILSLLATMSRPALAQTVSAAQWSGQITYEVVRKVDPNSMRIIINGEQVKPGDPNFPADIPDTRTFSQKLLVAGNFAKVNRDEEGMVVRVGLGGGGAAPQTTNMGRPFEEQVFLDLNGQKAITILTIGKDKEAKNYRAETPLQRASDWQLTDQTKKIAGFTCRKATIPFRKETYTVWFTTELPFTYSPIQELTPEAGAVLLIESSREQFRATKVSTSAVDAKDVQPVTTAETVTAAQLADLRQKAAADFRQQLMMGERN</sequence>
<organism evidence="2 3">
    <name type="scientific">Spirosoma aureum</name>
    <dbReference type="NCBI Taxonomy" id="2692134"/>
    <lineage>
        <taxon>Bacteria</taxon>
        <taxon>Pseudomonadati</taxon>
        <taxon>Bacteroidota</taxon>
        <taxon>Cytophagia</taxon>
        <taxon>Cytophagales</taxon>
        <taxon>Cytophagaceae</taxon>
        <taxon>Spirosoma</taxon>
    </lineage>
</organism>
<feature type="chain" id="PRO_5026095229" evidence="1">
    <location>
        <begin position="24"/>
        <end position="267"/>
    </location>
</feature>
<dbReference type="Proteomes" id="UP000501802">
    <property type="component" value="Chromosome"/>
</dbReference>
<reference evidence="2 3" key="1">
    <citation type="submission" date="2020-03" db="EMBL/GenBank/DDBJ databases">
        <authorList>
            <person name="Kim M.K."/>
        </authorList>
    </citation>
    <scope>NUCLEOTIDE SEQUENCE [LARGE SCALE GENOMIC DNA]</scope>
    <source>
        <strain evidence="2 3">BT328</strain>
    </source>
</reference>
<protein>
    <submittedName>
        <fullName evidence="2">GLPGLI family protein</fullName>
    </submittedName>
</protein>
<feature type="signal peptide" evidence="1">
    <location>
        <begin position="1"/>
        <end position="23"/>
    </location>
</feature>
<dbReference type="InterPro" id="IPR005901">
    <property type="entry name" value="GLPGLI"/>
</dbReference>
<accession>A0A6G9AUA2</accession>
<evidence type="ECO:0000256" key="1">
    <source>
        <dbReference type="SAM" id="SignalP"/>
    </source>
</evidence>
<proteinExistence type="predicted"/>
<gene>
    <name evidence="2" type="ORF">G8759_26380</name>
</gene>
<name>A0A6G9AUA2_9BACT</name>
<dbReference type="NCBIfam" id="TIGR01200">
    <property type="entry name" value="GLPGLI"/>
    <property type="match status" value="1"/>
</dbReference>
<evidence type="ECO:0000313" key="3">
    <source>
        <dbReference type="Proteomes" id="UP000501802"/>
    </source>
</evidence>
<dbReference type="RefSeq" id="WP_167215080.1">
    <property type="nucleotide sequence ID" value="NZ_CP050063.1"/>
</dbReference>
<dbReference type="Pfam" id="PF22252">
    <property type="entry name" value="PNGase_F-II_N"/>
    <property type="match status" value="1"/>
</dbReference>
<evidence type="ECO:0000313" key="2">
    <source>
        <dbReference type="EMBL" id="QIP15906.1"/>
    </source>
</evidence>
<dbReference type="EMBL" id="CP050063">
    <property type="protein sequence ID" value="QIP15906.1"/>
    <property type="molecule type" value="Genomic_DNA"/>
</dbReference>
<dbReference type="KEGG" id="spib:G8759_26380"/>
<keyword evidence="3" id="KW-1185">Reference proteome</keyword>
<keyword evidence="1" id="KW-0732">Signal</keyword>